<dbReference type="AlphaFoldDB" id="A0A2P8DBW5"/>
<dbReference type="Proteomes" id="UP000240572">
    <property type="component" value="Unassembled WGS sequence"/>
</dbReference>
<sequence length="112" mass="12687">MEPNKIIRGSLSTVILQLLQQNGRMYGYEMTKAVKDGSKGKMQITEAALYPALHKLEEAGLLDTDSELVDGRMRKYYKLNRRGKKESALQLSALQESIASLQKIMKYKLKHG</sequence>
<reference evidence="2 3" key="1">
    <citation type="submission" date="2018-03" db="EMBL/GenBank/DDBJ databases">
        <title>Genomic Encyclopedia of Type Strains, Phase III (KMG-III): the genomes of soil and plant-associated and newly described type strains.</title>
        <authorList>
            <person name="Whitman W."/>
        </authorList>
    </citation>
    <scope>NUCLEOTIDE SEQUENCE [LARGE SCALE GENOMIC DNA]</scope>
    <source>
        <strain evidence="2 3">CGMCC 1.12700</strain>
    </source>
</reference>
<dbReference type="OrthoDB" id="9808017at2"/>
<dbReference type="InterPro" id="IPR036388">
    <property type="entry name" value="WH-like_DNA-bd_sf"/>
</dbReference>
<dbReference type="InterPro" id="IPR036390">
    <property type="entry name" value="WH_DNA-bd_sf"/>
</dbReference>
<evidence type="ECO:0000313" key="2">
    <source>
        <dbReference type="EMBL" id="PSK94694.1"/>
    </source>
</evidence>
<gene>
    <name evidence="2" type="ORF">B0I18_101854</name>
</gene>
<organism evidence="2 3">
    <name type="scientific">Taibaiella chishuiensis</name>
    <dbReference type="NCBI Taxonomy" id="1434707"/>
    <lineage>
        <taxon>Bacteria</taxon>
        <taxon>Pseudomonadati</taxon>
        <taxon>Bacteroidota</taxon>
        <taxon>Chitinophagia</taxon>
        <taxon>Chitinophagales</taxon>
        <taxon>Chitinophagaceae</taxon>
        <taxon>Taibaiella</taxon>
    </lineage>
</organism>
<dbReference type="InterPro" id="IPR052509">
    <property type="entry name" value="Metal_resp_DNA-bind_regulator"/>
</dbReference>
<dbReference type="Pfam" id="PF03551">
    <property type="entry name" value="PadR"/>
    <property type="match status" value="1"/>
</dbReference>
<keyword evidence="2" id="KW-0238">DNA-binding</keyword>
<feature type="domain" description="Transcription regulator PadR N-terminal" evidence="1">
    <location>
        <begin position="15"/>
        <end position="86"/>
    </location>
</feature>
<evidence type="ECO:0000313" key="3">
    <source>
        <dbReference type="Proteomes" id="UP000240572"/>
    </source>
</evidence>
<proteinExistence type="predicted"/>
<dbReference type="Gene3D" id="1.10.10.10">
    <property type="entry name" value="Winged helix-like DNA-binding domain superfamily/Winged helix DNA-binding domain"/>
    <property type="match status" value="1"/>
</dbReference>
<dbReference type="GO" id="GO:0003677">
    <property type="term" value="F:DNA binding"/>
    <property type="evidence" value="ECO:0007669"/>
    <property type="project" value="UniProtKB-KW"/>
</dbReference>
<name>A0A2P8DBW5_9BACT</name>
<dbReference type="RefSeq" id="WP_106521384.1">
    <property type="nucleotide sequence ID" value="NZ_PYGD01000001.1"/>
</dbReference>
<keyword evidence="3" id="KW-1185">Reference proteome</keyword>
<dbReference type="EMBL" id="PYGD01000001">
    <property type="protein sequence ID" value="PSK94694.1"/>
    <property type="molecule type" value="Genomic_DNA"/>
</dbReference>
<dbReference type="InterPro" id="IPR005149">
    <property type="entry name" value="Tscrpt_reg_PadR_N"/>
</dbReference>
<protein>
    <submittedName>
        <fullName evidence="2">DNA-binding PadR family transcriptional regulator</fullName>
    </submittedName>
</protein>
<accession>A0A2P8DBW5</accession>
<comment type="caution">
    <text evidence="2">The sequence shown here is derived from an EMBL/GenBank/DDBJ whole genome shotgun (WGS) entry which is preliminary data.</text>
</comment>
<dbReference type="PANTHER" id="PTHR33169:SF14">
    <property type="entry name" value="TRANSCRIPTIONAL REGULATOR RV3488"/>
    <property type="match status" value="1"/>
</dbReference>
<dbReference type="SUPFAM" id="SSF46785">
    <property type="entry name" value="Winged helix' DNA-binding domain"/>
    <property type="match status" value="1"/>
</dbReference>
<evidence type="ECO:0000259" key="1">
    <source>
        <dbReference type="Pfam" id="PF03551"/>
    </source>
</evidence>
<dbReference type="PANTHER" id="PTHR33169">
    <property type="entry name" value="PADR-FAMILY TRANSCRIPTIONAL REGULATOR"/>
    <property type="match status" value="1"/>
</dbReference>